<dbReference type="AlphaFoldDB" id="F8P6M4"/>
<organism>
    <name type="scientific">Serpula lacrymans var. lacrymans (strain S7.9)</name>
    <name type="common">Dry rot fungus</name>
    <dbReference type="NCBI Taxonomy" id="578457"/>
    <lineage>
        <taxon>Eukaryota</taxon>
        <taxon>Fungi</taxon>
        <taxon>Dikarya</taxon>
        <taxon>Basidiomycota</taxon>
        <taxon>Agaricomycotina</taxon>
        <taxon>Agaricomycetes</taxon>
        <taxon>Agaricomycetidae</taxon>
        <taxon>Boletales</taxon>
        <taxon>Coniophorineae</taxon>
        <taxon>Serpulaceae</taxon>
        <taxon>Serpula</taxon>
    </lineage>
</organism>
<accession>F8P6M4</accession>
<reference evidence="1" key="1">
    <citation type="submission" date="2011-04" db="EMBL/GenBank/DDBJ databases">
        <title>Evolution of plant cell wall degrading machinery underlies the functional diversity of forest fungi.</title>
        <authorList>
            <consortium name="US DOE Joint Genome Institute (JGI-PGF)"/>
            <person name="Eastwood D.C."/>
            <person name="Floudas D."/>
            <person name="Binder M."/>
            <person name="Majcherczyk A."/>
            <person name="Schneider P."/>
            <person name="Aerts A."/>
            <person name="Asiegbu F.O."/>
            <person name="Baker S.E."/>
            <person name="Barry K."/>
            <person name="Bendiksby M."/>
            <person name="Blumentritt M."/>
            <person name="Coutinho P.M."/>
            <person name="Cullen D."/>
            <person name="Cullen D."/>
            <person name="Gathman A."/>
            <person name="Goodell B."/>
            <person name="Henrissat B."/>
            <person name="Ihrmark K."/>
            <person name="Kauserud H."/>
            <person name="Kohler A."/>
            <person name="LaButti K."/>
            <person name="Lapidus A."/>
            <person name="Lavin J.L."/>
            <person name="Lee Y.-H."/>
            <person name="Lindquist E."/>
            <person name="Lilly W."/>
            <person name="Lucas S."/>
            <person name="Morin E."/>
            <person name="Murat C."/>
            <person name="Oguiza J.A."/>
            <person name="Park J."/>
            <person name="Pisabarro A.G."/>
            <person name="Riley R."/>
            <person name="Rosling A."/>
            <person name="Salamov A."/>
            <person name="Schmidt O."/>
            <person name="Schmutz J."/>
            <person name="Skrede I."/>
            <person name="Stenlid J."/>
            <person name="Wiebenga A."/>
            <person name="Xie X."/>
            <person name="Kues U."/>
            <person name="Hibbett D.S."/>
            <person name="Hoffmeister D."/>
            <person name="Hogberg N."/>
            <person name="Martin F."/>
            <person name="Grigoriev I.V."/>
            <person name="Watkinson S.C."/>
        </authorList>
    </citation>
    <scope>NUCLEOTIDE SEQUENCE</scope>
    <source>
        <strain evidence="1">S7.9</strain>
    </source>
</reference>
<dbReference type="GeneID" id="18811883"/>
<sequence>MHEDFDCNQGEDIFDEQCYFEDNCVVDQPFLDEYQDDLQVNEYQPAIIENMDSYSSHDYAARPSSSCSSLQSRNTHDTVTSGGHRFFQGRALLLGISAYRKTLEGPLATTEVLIGSVKLSREGS</sequence>
<dbReference type="Proteomes" id="UP000008064">
    <property type="component" value="Unassembled WGS sequence"/>
</dbReference>
<name>F8P6M4_SERL9</name>
<dbReference type="RefSeq" id="XP_007322047.1">
    <property type="nucleotide sequence ID" value="XM_007321985.1"/>
</dbReference>
<protein>
    <submittedName>
        <fullName evidence="1">Uncharacterized protein</fullName>
    </submittedName>
</protein>
<dbReference type="EMBL" id="GL945439">
    <property type="protein sequence ID" value="EGO21090.1"/>
    <property type="molecule type" value="Genomic_DNA"/>
</dbReference>
<gene>
    <name evidence="1" type="ORF">SERLADRAFT_398379</name>
</gene>
<dbReference type="KEGG" id="sla:SERLADRAFT_398379"/>
<evidence type="ECO:0000313" key="1">
    <source>
        <dbReference type="EMBL" id="EGO21090.1"/>
    </source>
</evidence>
<dbReference type="HOGENOM" id="CLU_2005300_0_0_1"/>
<proteinExistence type="predicted"/>